<feature type="compositionally biased region" description="Basic and acidic residues" evidence="11">
    <location>
        <begin position="245"/>
        <end position="254"/>
    </location>
</feature>
<evidence type="ECO:0000256" key="4">
    <source>
        <dbReference type="ARBA" id="ARBA00022741"/>
    </source>
</evidence>
<dbReference type="Pfam" id="PF01580">
    <property type="entry name" value="FtsK_SpoIIIE"/>
    <property type="match status" value="1"/>
</dbReference>
<dbReference type="Pfam" id="PF09397">
    <property type="entry name" value="FtsK_gamma"/>
    <property type="match status" value="1"/>
</dbReference>
<evidence type="ECO:0000256" key="1">
    <source>
        <dbReference type="ARBA" id="ARBA00004141"/>
    </source>
</evidence>
<name>A0ABY4PCP8_9LACO</name>
<evidence type="ECO:0000256" key="9">
    <source>
        <dbReference type="PROSITE-ProRule" id="PRU00289"/>
    </source>
</evidence>
<dbReference type="InterPro" id="IPR050206">
    <property type="entry name" value="FtsK/SpoIIIE/SftA"/>
</dbReference>
<dbReference type="PANTHER" id="PTHR22683:SF41">
    <property type="entry name" value="DNA TRANSLOCASE FTSK"/>
    <property type="match status" value="1"/>
</dbReference>
<reference evidence="14 15" key="1">
    <citation type="journal article" date="2022" name="Int. J. Syst. Evol. Microbiol.">
        <title>Apilactobacillus apisilvae sp. nov., Nicolia spurrieriana gen. nov. sp. nov., Bombilactobacillus folatiphilus sp. nov. and Bombilactobacillus thymidiniphilus sp. nov., four new lactic acid bacterial isolates from stingless bees Tetragonula carbonaria and Austroplebeia australis.</title>
        <authorList>
            <person name="Oliphant S.A."/>
            <person name="Watson-Haigh N.S."/>
            <person name="Sumby K.M."/>
            <person name="Gardner J."/>
            <person name="Groom S."/>
            <person name="Jiranek V."/>
        </authorList>
    </citation>
    <scope>NUCLEOTIDE SEQUENCE [LARGE SCALE GENOMIC DNA]</scope>
    <source>
        <strain evidence="14 15">SG4_A1</strain>
    </source>
</reference>
<dbReference type="SUPFAM" id="SSF46785">
    <property type="entry name" value="Winged helix' DNA-binding domain"/>
    <property type="match status" value="1"/>
</dbReference>
<feature type="domain" description="FtsK" evidence="13">
    <location>
        <begin position="409"/>
        <end position="600"/>
    </location>
</feature>
<keyword evidence="7" id="KW-0238">DNA-binding</keyword>
<evidence type="ECO:0000256" key="10">
    <source>
        <dbReference type="SAM" id="Coils"/>
    </source>
</evidence>
<feature type="transmembrane region" description="Helical" evidence="12">
    <location>
        <begin position="21"/>
        <end position="42"/>
    </location>
</feature>
<dbReference type="SMART" id="SM00382">
    <property type="entry name" value="AAA"/>
    <property type="match status" value="1"/>
</dbReference>
<dbReference type="InterPro" id="IPR041027">
    <property type="entry name" value="FtsK_alpha"/>
</dbReference>
<feature type="transmembrane region" description="Helical" evidence="12">
    <location>
        <begin position="157"/>
        <end position="178"/>
    </location>
</feature>
<comment type="subunit">
    <text evidence="8">Homohexamer. Forms a ring that surrounds DNA.</text>
</comment>
<dbReference type="Proteomes" id="UP000831947">
    <property type="component" value="Chromosome"/>
</dbReference>
<dbReference type="EMBL" id="CP093365">
    <property type="protein sequence ID" value="UQS83296.1"/>
    <property type="molecule type" value="Genomic_DNA"/>
</dbReference>
<feature type="transmembrane region" description="Helical" evidence="12">
    <location>
        <begin position="92"/>
        <end position="111"/>
    </location>
</feature>
<keyword evidence="12" id="KW-0812">Transmembrane</keyword>
<protein>
    <recommendedName>
        <fullName evidence="3">DNA translocase FtsK</fullName>
    </recommendedName>
</protein>
<dbReference type="PANTHER" id="PTHR22683">
    <property type="entry name" value="SPORULATION PROTEIN RELATED"/>
    <property type="match status" value="1"/>
</dbReference>
<dbReference type="PROSITE" id="PS50901">
    <property type="entry name" value="FTSK"/>
    <property type="match status" value="1"/>
</dbReference>
<feature type="transmembrane region" description="Helical" evidence="12">
    <location>
        <begin position="184"/>
        <end position="203"/>
    </location>
</feature>
<keyword evidence="12" id="KW-0472">Membrane</keyword>
<dbReference type="InterPro" id="IPR018541">
    <property type="entry name" value="Ftsk_gamma"/>
</dbReference>
<dbReference type="SMART" id="SM00843">
    <property type="entry name" value="Ftsk_gamma"/>
    <property type="match status" value="1"/>
</dbReference>
<evidence type="ECO:0000256" key="2">
    <source>
        <dbReference type="ARBA" id="ARBA00006474"/>
    </source>
</evidence>
<dbReference type="InterPro" id="IPR002543">
    <property type="entry name" value="FtsK_dom"/>
</dbReference>
<proteinExistence type="inferred from homology"/>
<dbReference type="InterPro" id="IPR036390">
    <property type="entry name" value="WH_DNA-bd_sf"/>
</dbReference>
<evidence type="ECO:0000256" key="5">
    <source>
        <dbReference type="ARBA" id="ARBA00022829"/>
    </source>
</evidence>
<dbReference type="Gene3D" id="3.30.980.40">
    <property type="match status" value="1"/>
</dbReference>
<keyword evidence="4 9" id="KW-0547">Nucleotide-binding</keyword>
<evidence type="ECO:0000313" key="14">
    <source>
        <dbReference type="EMBL" id="UQS83296.1"/>
    </source>
</evidence>
<gene>
    <name evidence="14" type="ORF">MOO47_05830</name>
</gene>
<keyword evidence="6 9" id="KW-0067">ATP-binding</keyword>
<evidence type="ECO:0000313" key="15">
    <source>
        <dbReference type="Proteomes" id="UP000831947"/>
    </source>
</evidence>
<keyword evidence="5" id="KW-0159">Chromosome partition</keyword>
<dbReference type="SUPFAM" id="SSF52540">
    <property type="entry name" value="P-loop containing nucleoside triphosphate hydrolases"/>
    <property type="match status" value="1"/>
</dbReference>
<evidence type="ECO:0000256" key="7">
    <source>
        <dbReference type="ARBA" id="ARBA00023125"/>
    </source>
</evidence>
<keyword evidence="15" id="KW-1185">Reference proteome</keyword>
<keyword evidence="12" id="KW-1133">Transmembrane helix</keyword>
<evidence type="ECO:0000256" key="12">
    <source>
        <dbReference type="SAM" id="Phobius"/>
    </source>
</evidence>
<evidence type="ECO:0000256" key="3">
    <source>
        <dbReference type="ARBA" id="ARBA00020887"/>
    </source>
</evidence>
<dbReference type="Gene3D" id="1.10.10.10">
    <property type="entry name" value="Winged helix-like DNA-binding domain superfamily/Winged helix DNA-binding domain"/>
    <property type="match status" value="1"/>
</dbReference>
<dbReference type="CDD" id="cd01127">
    <property type="entry name" value="TrwB_TraG_TraD_VirD4"/>
    <property type="match status" value="1"/>
</dbReference>
<organism evidence="14 15">
    <name type="scientific">Bombilactobacillus thymidiniphilus</name>
    <dbReference type="NCBI Taxonomy" id="2923363"/>
    <lineage>
        <taxon>Bacteria</taxon>
        <taxon>Bacillati</taxon>
        <taxon>Bacillota</taxon>
        <taxon>Bacilli</taxon>
        <taxon>Lactobacillales</taxon>
        <taxon>Lactobacillaceae</taxon>
        <taxon>Bombilactobacillus</taxon>
    </lineage>
</organism>
<keyword evidence="10" id="KW-0175">Coiled coil</keyword>
<dbReference type="InterPro" id="IPR003593">
    <property type="entry name" value="AAA+_ATPase"/>
</dbReference>
<dbReference type="InterPro" id="IPR036388">
    <property type="entry name" value="WH-like_DNA-bd_sf"/>
</dbReference>
<dbReference type="InterPro" id="IPR027417">
    <property type="entry name" value="P-loop_NTPase"/>
</dbReference>
<evidence type="ECO:0000259" key="13">
    <source>
        <dbReference type="PROSITE" id="PS50901"/>
    </source>
</evidence>
<evidence type="ECO:0000256" key="8">
    <source>
        <dbReference type="ARBA" id="ARBA00025923"/>
    </source>
</evidence>
<comment type="subcellular location">
    <subcellularLocation>
        <location evidence="1">Membrane</location>
        <topology evidence="1">Multi-pass membrane protein</topology>
    </subcellularLocation>
</comment>
<feature type="coiled-coil region" evidence="10">
    <location>
        <begin position="479"/>
        <end position="506"/>
    </location>
</feature>
<sequence>MSAKVTKKSSRTKKKASKKTTVNYTINVVGLILIFISLMADFKFGMLGRFLANIYRVIGGNTFQILALLTAIFGISLFAFSRMPKWGLKRYLGICLLISSCLTLMHVQLFQKITLNNDVTMISWRLLLEDLANNQVASDVGGGMIGAFLYSIYKPLFSLPGTIIINGVLAIIGILLLFDVRLAQVINIFHWLLIQCHNFVVLLQNKWQQRETTKKSSRSKHAKVPKTEADPIIATKEMKKVDDFTIEGPKDTPHKNVKRPSLASSTESAKVNDNYQLPTLDLLTPVDSNDQSSEYQLIEQNRKKLKTTLDSFGVPVEVKKATLGPTITKYEIQPAVGVKVSKIVNLTDDLALALAAKDIRIEAPIPGKPYVGIEVPNQHPVIVSFHSIIANEPPHTHQKLAIPIGKDVYGQIAMCDIAKLPHLLIAGSTGSGKSVAINTIITGILMQAHPEEVKMILIDPKMVELSIYDGIPHLLIPVVTDAKKANNALQKAVQEMERRYELFQQHGYRKIEEYNDAAQQSDIEPLPYIIIVIDELSDLMMVAGRDVENSIVRLAQKARAAGMHLIIATQRPSVDVITGLIKANIPSRMAFAVSSSIDSRTILDATGAEKLLGRGDMLFEPIGQSKPQRIQGAYISSQEVERVVEFVSKQQHVKYDEQLIPQDSAEQDDKQQTPNDEYWNDAVNLVAHEQKASASMLQRRFQIGYNRAARLIDDMEERGIIGPARGAKPRKVLVERPEIEDIRQDD</sequence>
<dbReference type="RefSeq" id="WP_249512522.1">
    <property type="nucleotide sequence ID" value="NZ_CP093365.1"/>
</dbReference>
<dbReference type="Gene3D" id="3.40.50.300">
    <property type="entry name" value="P-loop containing nucleotide triphosphate hydrolases"/>
    <property type="match status" value="1"/>
</dbReference>
<feature type="transmembrane region" description="Helical" evidence="12">
    <location>
        <begin position="62"/>
        <end position="80"/>
    </location>
</feature>
<comment type="similarity">
    <text evidence="2">Belongs to the FtsK/SpoIIIE/SftA family.</text>
</comment>
<evidence type="ECO:0000256" key="11">
    <source>
        <dbReference type="SAM" id="MobiDB-lite"/>
    </source>
</evidence>
<accession>A0ABY4PCP8</accession>
<evidence type="ECO:0000256" key="6">
    <source>
        <dbReference type="ARBA" id="ARBA00022840"/>
    </source>
</evidence>
<feature type="binding site" evidence="9">
    <location>
        <begin position="427"/>
        <end position="434"/>
    </location>
    <ligand>
        <name>ATP</name>
        <dbReference type="ChEBI" id="CHEBI:30616"/>
    </ligand>
</feature>
<feature type="region of interest" description="Disordered" evidence="11">
    <location>
        <begin position="245"/>
        <end position="268"/>
    </location>
</feature>
<dbReference type="Pfam" id="PF17854">
    <property type="entry name" value="FtsK_alpha"/>
    <property type="match status" value="1"/>
</dbReference>